<evidence type="ECO:0000256" key="1">
    <source>
        <dbReference type="SAM" id="MobiDB-lite"/>
    </source>
</evidence>
<evidence type="ECO:0000313" key="3">
    <source>
        <dbReference type="Proteomes" id="UP001309876"/>
    </source>
</evidence>
<dbReference type="Gene3D" id="3.80.10.10">
    <property type="entry name" value="Ribonuclease Inhibitor"/>
    <property type="match status" value="1"/>
</dbReference>
<feature type="compositionally biased region" description="Low complexity" evidence="1">
    <location>
        <begin position="71"/>
        <end position="80"/>
    </location>
</feature>
<feature type="compositionally biased region" description="Basic and acidic residues" evidence="1">
    <location>
        <begin position="50"/>
        <end position="59"/>
    </location>
</feature>
<dbReference type="EMBL" id="JAVRRJ010000002">
    <property type="protein sequence ID" value="KAK5088186.1"/>
    <property type="molecule type" value="Genomic_DNA"/>
</dbReference>
<feature type="compositionally biased region" description="Acidic residues" evidence="1">
    <location>
        <begin position="60"/>
        <end position="70"/>
    </location>
</feature>
<proteinExistence type="predicted"/>
<feature type="region of interest" description="Disordered" evidence="1">
    <location>
        <begin position="591"/>
        <end position="620"/>
    </location>
</feature>
<sequence>MASAIDRTSLRKQTRRKRTSYREPDSDPDGESDFEAPPPRRSLPVRAARAFRDAYHAAEDSESSSSDEELSLPTRSSTRSRLPKRQTRSTAAASAKRKALSQSTAPVRNTSFQNFKRQKASHPVPLKKLIIPVVNVPRHGRIPEWQNLPYHVLVKVMQYAAYPLYIGASRDTGSARWLLSTSQLCTSFHDACIGALMSNPPIFPAHRANWLVDLLKASARDYDVSAERTSAISRKKLSLDYRPKVKSLDIEAKHILVKKAGIDLEELLRYTPLLKKLRIYHNYDAWSKRYTWALPSHARSAGRWSYGNLFQVLDQNKIVLDTFEWNGRFLLEDPLLSTLHDVSLHSKSLSRLRSLTMRNLSLPDIAALNETIARDNISPGQDGQDIDNKPARLISWRRKVIAALQASSELRELAFHDSNIIDDETLKEFPSGLQKLEVCDCAWIKSEGLQDYLRTKGISLTTLVLRGNQSMSLSFMSNLQTTAPRLQVLEVDLTYHDPTSYKDTEPLFDELMSTGRPSWPSTLQSITIGPLRNLTAEDAENFYQSLADAAVNLPYLRVLQLRTILNVSWRDRASLRQKWAGLFDETFHVNSNHDVSPPSASSSDSERSSRKSSRLTSAPLKPKQFSIARYQGRCHTLLFELSDQRPAQDQYTEGDFLDIEPEEDEDGEWNGKDIALPAYSARRYAW</sequence>
<dbReference type="SUPFAM" id="SSF52047">
    <property type="entry name" value="RNI-like"/>
    <property type="match status" value="1"/>
</dbReference>
<dbReference type="Proteomes" id="UP001309876">
    <property type="component" value="Unassembled WGS sequence"/>
</dbReference>
<evidence type="ECO:0000313" key="2">
    <source>
        <dbReference type="EMBL" id="KAK5088186.1"/>
    </source>
</evidence>
<reference evidence="2 3" key="1">
    <citation type="submission" date="2023-08" db="EMBL/GenBank/DDBJ databases">
        <title>Black Yeasts Isolated from many extreme environments.</title>
        <authorList>
            <person name="Coleine C."/>
            <person name="Stajich J.E."/>
            <person name="Selbmann L."/>
        </authorList>
    </citation>
    <scope>NUCLEOTIDE SEQUENCE [LARGE SCALE GENOMIC DNA]</scope>
    <source>
        <strain evidence="2 3">CCFEE 5910</strain>
    </source>
</reference>
<name>A0AAN7YHZ9_9EURO</name>
<feature type="compositionally biased region" description="Polar residues" evidence="1">
    <location>
        <begin position="100"/>
        <end position="115"/>
    </location>
</feature>
<feature type="compositionally biased region" description="Basic residues" evidence="1">
    <location>
        <begin position="10"/>
        <end position="19"/>
    </location>
</feature>
<dbReference type="AlphaFoldDB" id="A0AAN7YHZ9"/>
<protein>
    <submittedName>
        <fullName evidence="2">Uncharacterized protein</fullName>
    </submittedName>
</protein>
<keyword evidence="3" id="KW-1185">Reference proteome</keyword>
<accession>A0AAN7YHZ9</accession>
<feature type="region of interest" description="Disordered" evidence="1">
    <location>
        <begin position="1"/>
        <end position="119"/>
    </location>
</feature>
<organism evidence="2 3">
    <name type="scientific">Lithohypha guttulata</name>
    <dbReference type="NCBI Taxonomy" id="1690604"/>
    <lineage>
        <taxon>Eukaryota</taxon>
        <taxon>Fungi</taxon>
        <taxon>Dikarya</taxon>
        <taxon>Ascomycota</taxon>
        <taxon>Pezizomycotina</taxon>
        <taxon>Eurotiomycetes</taxon>
        <taxon>Chaetothyriomycetidae</taxon>
        <taxon>Chaetothyriales</taxon>
        <taxon>Trichomeriaceae</taxon>
        <taxon>Lithohypha</taxon>
    </lineage>
</organism>
<comment type="caution">
    <text evidence="2">The sequence shown here is derived from an EMBL/GenBank/DDBJ whole genome shotgun (WGS) entry which is preliminary data.</text>
</comment>
<dbReference type="InterPro" id="IPR032675">
    <property type="entry name" value="LRR_dom_sf"/>
</dbReference>
<gene>
    <name evidence="2" type="ORF">LTR05_002403</name>
</gene>